<feature type="transmembrane region" description="Helical" evidence="7">
    <location>
        <begin position="75"/>
        <end position="95"/>
    </location>
</feature>
<feature type="transmembrane region" description="Helical" evidence="7">
    <location>
        <begin position="102"/>
        <end position="122"/>
    </location>
</feature>
<dbReference type="PANTHER" id="PTHR30151">
    <property type="entry name" value="ALKANE SULFONATE ABC TRANSPORTER-RELATED, MEMBRANE SUBUNIT"/>
    <property type="match status" value="1"/>
</dbReference>
<evidence type="ECO:0000256" key="7">
    <source>
        <dbReference type="RuleBase" id="RU363032"/>
    </source>
</evidence>
<dbReference type="Proteomes" id="UP000321567">
    <property type="component" value="Unassembled WGS sequence"/>
</dbReference>
<evidence type="ECO:0000259" key="8">
    <source>
        <dbReference type="PROSITE" id="PS50928"/>
    </source>
</evidence>
<evidence type="ECO:0000256" key="3">
    <source>
        <dbReference type="ARBA" id="ARBA00022475"/>
    </source>
</evidence>
<feature type="transmembrane region" description="Helical" evidence="7">
    <location>
        <begin position="226"/>
        <end position="246"/>
    </location>
</feature>
<evidence type="ECO:0000256" key="6">
    <source>
        <dbReference type="ARBA" id="ARBA00023136"/>
    </source>
</evidence>
<organism evidence="9 10">
    <name type="scientific">Pararhodospirillum oryzae</name>
    <dbReference type="NCBI Taxonomy" id="478448"/>
    <lineage>
        <taxon>Bacteria</taxon>
        <taxon>Pseudomonadati</taxon>
        <taxon>Pseudomonadota</taxon>
        <taxon>Alphaproteobacteria</taxon>
        <taxon>Rhodospirillales</taxon>
        <taxon>Rhodospirillaceae</taxon>
        <taxon>Pararhodospirillum</taxon>
    </lineage>
</organism>
<dbReference type="PANTHER" id="PTHR30151:SF0">
    <property type="entry name" value="ABC TRANSPORTER PERMEASE PROTEIN MJ0413-RELATED"/>
    <property type="match status" value="1"/>
</dbReference>
<dbReference type="SUPFAM" id="SSF161098">
    <property type="entry name" value="MetI-like"/>
    <property type="match status" value="1"/>
</dbReference>
<keyword evidence="10" id="KW-1185">Reference proteome</keyword>
<comment type="similarity">
    <text evidence="7">Belongs to the binding-protein-dependent transport system permease family.</text>
</comment>
<dbReference type="EMBL" id="BJZO01000071">
    <property type="protein sequence ID" value="GEO82315.1"/>
    <property type="molecule type" value="Genomic_DNA"/>
</dbReference>
<reference evidence="9 10" key="1">
    <citation type="submission" date="2019-07" db="EMBL/GenBank/DDBJ databases">
        <title>Whole genome shotgun sequence of Rhodospirillum oryzae NBRC 107573.</title>
        <authorList>
            <person name="Hosoyama A."/>
            <person name="Uohara A."/>
            <person name="Ohji S."/>
            <person name="Ichikawa N."/>
        </authorList>
    </citation>
    <scope>NUCLEOTIDE SEQUENCE [LARGE SCALE GENOMIC DNA]</scope>
    <source>
        <strain evidence="9 10">NBRC 107573</strain>
    </source>
</reference>
<dbReference type="Gene3D" id="1.10.3720.10">
    <property type="entry name" value="MetI-like"/>
    <property type="match status" value="1"/>
</dbReference>
<dbReference type="InterPro" id="IPR000515">
    <property type="entry name" value="MetI-like"/>
</dbReference>
<dbReference type="GO" id="GO:0055085">
    <property type="term" value="P:transmembrane transport"/>
    <property type="evidence" value="ECO:0007669"/>
    <property type="project" value="InterPro"/>
</dbReference>
<dbReference type="InterPro" id="IPR035906">
    <property type="entry name" value="MetI-like_sf"/>
</dbReference>
<comment type="subcellular location">
    <subcellularLocation>
        <location evidence="1 7">Cell membrane</location>
        <topology evidence="1 7">Multi-pass membrane protein</topology>
    </subcellularLocation>
</comment>
<dbReference type="GO" id="GO:0005886">
    <property type="term" value="C:plasma membrane"/>
    <property type="evidence" value="ECO:0007669"/>
    <property type="project" value="UniProtKB-SubCell"/>
</dbReference>
<evidence type="ECO:0000313" key="9">
    <source>
        <dbReference type="EMBL" id="GEO82315.1"/>
    </source>
</evidence>
<feature type="transmembrane region" description="Helical" evidence="7">
    <location>
        <begin position="128"/>
        <end position="146"/>
    </location>
</feature>
<keyword evidence="5 7" id="KW-1133">Transmembrane helix</keyword>
<protein>
    <submittedName>
        <fullName evidence="9">ABC transporter permease</fullName>
    </submittedName>
</protein>
<comment type="caution">
    <text evidence="9">The sequence shown here is derived from an EMBL/GenBank/DDBJ whole genome shotgun (WGS) entry which is preliminary data.</text>
</comment>
<keyword evidence="6 7" id="KW-0472">Membrane</keyword>
<name>A0A512HA47_9PROT</name>
<feature type="domain" description="ABC transmembrane type-1" evidence="8">
    <location>
        <begin position="64"/>
        <end position="245"/>
    </location>
</feature>
<keyword evidence="3" id="KW-1003">Cell membrane</keyword>
<dbReference type="PROSITE" id="PS50928">
    <property type="entry name" value="ABC_TM1"/>
    <property type="match status" value="1"/>
</dbReference>
<evidence type="ECO:0000256" key="2">
    <source>
        <dbReference type="ARBA" id="ARBA00022448"/>
    </source>
</evidence>
<dbReference type="AlphaFoldDB" id="A0A512HA47"/>
<dbReference type="RefSeq" id="WP_147164330.1">
    <property type="nucleotide sequence ID" value="NZ_BJZO01000071.1"/>
</dbReference>
<evidence type="ECO:0000313" key="10">
    <source>
        <dbReference type="Proteomes" id="UP000321567"/>
    </source>
</evidence>
<evidence type="ECO:0000256" key="4">
    <source>
        <dbReference type="ARBA" id="ARBA00022692"/>
    </source>
</evidence>
<dbReference type="OrthoDB" id="9799271at2"/>
<proteinExistence type="inferred from homology"/>
<sequence>MPSFPRTGGGRLARAVAPVLGFGLLIAAWQGGHHAYGPLVLPSPLETLRALGSLVTSGVAAQAALETARHALGGFAVAAVIGVGAGGLAGLWPFVGRMIDPLARLFLGIPSIAWVVLSLIWFAGTGLAPLFTVVVATVPVVIAGALQGTRTLDPDLAAMARAFRAPLAVRVADLYGPHMLSYLFPALMTAMGLAWKVAVMAEVLGGSPGIGEGLALARVNLETADALAWVALTVLLLLGVQGLILIPLHRALEPWRHVAPLGPESGS</sequence>
<accession>A0A512HA47</accession>
<feature type="transmembrane region" description="Helical" evidence="7">
    <location>
        <begin position="12"/>
        <end position="32"/>
    </location>
</feature>
<dbReference type="Pfam" id="PF00528">
    <property type="entry name" value="BPD_transp_1"/>
    <property type="match status" value="1"/>
</dbReference>
<keyword evidence="2 7" id="KW-0813">Transport</keyword>
<keyword evidence="4 7" id="KW-0812">Transmembrane</keyword>
<gene>
    <name evidence="9" type="ORF">ROR02_24460</name>
</gene>
<evidence type="ECO:0000256" key="1">
    <source>
        <dbReference type="ARBA" id="ARBA00004651"/>
    </source>
</evidence>
<evidence type="ECO:0000256" key="5">
    <source>
        <dbReference type="ARBA" id="ARBA00022989"/>
    </source>
</evidence>